<feature type="transmembrane region" description="Helical" evidence="1">
    <location>
        <begin position="30"/>
        <end position="47"/>
    </location>
</feature>
<proteinExistence type="predicted"/>
<dbReference type="EMBL" id="BAAALG010000010">
    <property type="protein sequence ID" value="GAA1105061.1"/>
    <property type="molecule type" value="Genomic_DNA"/>
</dbReference>
<protein>
    <recommendedName>
        <fullName evidence="4">Integral membrane protein</fullName>
    </recommendedName>
</protein>
<keyword evidence="1" id="KW-1133">Transmembrane helix</keyword>
<evidence type="ECO:0000313" key="3">
    <source>
        <dbReference type="Proteomes" id="UP001501581"/>
    </source>
</evidence>
<keyword evidence="3" id="KW-1185">Reference proteome</keyword>
<keyword evidence="1" id="KW-0812">Transmembrane</keyword>
<dbReference type="RefSeq" id="WP_343994989.1">
    <property type="nucleotide sequence ID" value="NZ_BAAALG010000010.1"/>
</dbReference>
<reference evidence="3" key="1">
    <citation type="journal article" date="2019" name="Int. J. Syst. Evol. Microbiol.">
        <title>The Global Catalogue of Microorganisms (GCM) 10K type strain sequencing project: providing services to taxonomists for standard genome sequencing and annotation.</title>
        <authorList>
            <consortium name="The Broad Institute Genomics Platform"/>
            <consortium name="The Broad Institute Genome Sequencing Center for Infectious Disease"/>
            <person name="Wu L."/>
            <person name="Ma J."/>
        </authorList>
    </citation>
    <scope>NUCLEOTIDE SEQUENCE [LARGE SCALE GENOMIC DNA]</scope>
    <source>
        <strain evidence="3">JCM 13008</strain>
    </source>
</reference>
<keyword evidence="1" id="KW-0472">Membrane</keyword>
<gene>
    <name evidence="2" type="ORF">GCM10009668_25540</name>
</gene>
<evidence type="ECO:0000313" key="2">
    <source>
        <dbReference type="EMBL" id="GAA1105061.1"/>
    </source>
</evidence>
<feature type="transmembrane region" description="Helical" evidence="1">
    <location>
        <begin position="52"/>
        <end position="70"/>
    </location>
</feature>
<organism evidence="2 3">
    <name type="scientific">Nocardioides dubius</name>
    <dbReference type="NCBI Taxonomy" id="317019"/>
    <lineage>
        <taxon>Bacteria</taxon>
        <taxon>Bacillati</taxon>
        <taxon>Actinomycetota</taxon>
        <taxon>Actinomycetes</taxon>
        <taxon>Propionibacteriales</taxon>
        <taxon>Nocardioidaceae</taxon>
        <taxon>Nocardioides</taxon>
    </lineage>
</organism>
<comment type="caution">
    <text evidence="2">The sequence shown here is derived from an EMBL/GenBank/DDBJ whole genome shotgun (WGS) entry which is preliminary data.</text>
</comment>
<dbReference type="Proteomes" id="UP001501581">
    <property type="component" value="Unassembled WGS sequence"/>
</dbReference>
<name>A0ABP4EHG1_9ACTN</name>
<evidence type="ECO:0008006" key="4">
    <source>
        <dbReference type="Google" id="ProtNLM"/>
    </source>
</evidence>
<feature type="transmembrane region" description="Helical" evidence="1">
    <location>
        <begin position="82"/>
        <end position="99"/>
    </location>
</feature>
<sequence>MRTITIAAGGLGGGLLLAEALGAPGWVSGVGLALLLVAAMAGGALLVPQAPLWLRVVVALGAGGLGAAVYGVLIDALADDPVHLGVGAACLLLAVMLAARPRPGRRSAGAHAR</sequence>
<accession>A0ABP4EHG1</accession>
<evidence type="ECO:0000256" key="1">
    <source>
        <dbReference type="SAM" id="Phobius"/>
    </source>
</evidence>